<feature type="transmembrane region" description="Helical" evidence="2">
    <location>
        <begin position="82"/>
        <end position="102"/>
    </location>
</feature>
<dbReference type="RefSeq" id="WP_342038363.1">
    <property type="nucleotide sequence ID" value="NZ_BAABBK010000007.1"/>
</dbReference>
<reference evidence="3 4" key="1">
    <citation type="submission" date="2024-02" db="EMBL/GenBank/DDBJ databases">
        <title>Characterization of antibiotic resistant novel bacterial strains and their environmental applications.</title>
        <authorList>
            <person name="Manzoor S."/>
            <person name="Abbas S."/>
            <person name="Arshad M."/>
            <person name="Li W.J."/>
            <person name="Ahmed I."/>
        </authorList>
    </citation>
    <scope>NUCLEOTIDE SEQUENCE [LARGE SCALE GENOMIC DNA]</scope>
    <source>
        <strain evidence="3 4">KACC 15558</strain>
    </source>
</reference>
<dbReference type="EMBL" id="BAABNP010000008">
    <property type="protein sequence ID" value="GAA5341222.1"/>
    <property type="molecule type" value="Genomic_DNA"/>
</dbReference>
<evidence type="ECO:0000313" key="3">
    <source>
        <dbReference type="EMBL" id="GAA5341222.1"/>
    </source>
</evidence>
<organism evidence="3 4">
    <name type="scientific">Brevibacterium ammoniilyticum</name>
    <dbReference type="NCBI Taxonomy" id="1046555"/>
    <lineage>
        <taxon>Bacteria</taxon>
        <taxon>Bacillati</taxon>
        <taxon>Actinomycetota</taxon>
        <taxon>Actinomycetes</taxon>
        <taxon>Micrococcales</taxon>
        <taxon>Brevibacteriaceae</taxon>
        <taxon>Brevibacterium</taxon>
    </lineage>
</organism>
<feature type="region of interest" description="Disordered" evidence="1">
    <location>
        <begin position="1"/>
        <end position="78"/>
    </location>
</feature>
<accession>A0ABP9U0R8</accession>
<proteinExistence type="predicted"/>
<protein>
    <submittedName>
        <fullName evidence="3">Uncharacterized protein</fullName>
    </submittedName>
</protein>
<keyword evidence="2" id="KW-1133">Transmembrane helix</keyword>
<name>A0ABP9U0R8_9MICO</name>
<evidence type="ECO:0000313" key="4">
    <source>
        <dbReference type="Proteomes" id="UP001498935"/>
    </source>
</evidence>
<evidence type="ECO:0000256" key="2">
    <source>
        <dbReference type="SAM" id="Phobius"/>
    </source>
</evidence>
<keyword evidence="2" id="KW-0812">Transmembrane</keyword>
<keyword evidence="2" id="KW-0472">Membrane</keyword>
<dbReference type="Proteomes" id="UP001498935">
    <property type="component" value="Unassembled WGS sequence"/>
</dbReference>
<sequence length="221" mass="23370">MDEKKHRLLTSTPPGTAPSATSGTAPSKGPEDPAPASAREAGDPAPASAREAGDPAPASAREADDPAPASGKGRKPMSTLGMGWRIAVTAVALIILTAGQFLNTNDFFPLGSLTQYATAKDLNGEVNSTCIAAQFPGEDEPRRLAFNTATVGIERGDVESQLQRVIDNPELLQTLADSYIRLHPGQPEPEKMILCRDTTQLSNGRSVGEPVTRTLAEWEVR</sequence>
<evidence type="ECO:0000256" key="1">
    <source>
        <dbReference type="SAM" id="MobiDB-lite"/>
    </source>
</evidence>
<gene>
    <name evidence="3" type="ORF">KACC15558_22620</name>
</gene>
<keyword evidence="4" id="KW-1185">Reference proteome</keyword>
<comment type="caution">
    <text evidence="3">The sequence shown here is derived from an EMBL/GenBank/DDBJ whole genome shotgun (WGS) entry which is preliminary data.</text>
</comment>
<feature type="compositionally biased region" description="Low complexity" evidence="1">
    <location>
        <begin position="10"/>
        <end position="27"/>
    </location>
</feature>